<organism evidence="4 5">
    <name type="scientific">Nannocystis bainbridge</name>
    <dbReference type="NCBI Taxonomy" id="2995303"/>
    <lineage>
        <taxon>Bacteria</taxon>
        <taxon>Pseudomonadati</taxon>
        <taxon>Myxococcota</taxon>
        <taxon>Polyangia</taxon>
        <taxon>Nannocystales</taxon>
        <taxon>Nannocystaceae</taxon>
        <taxon>Nannocystis</taxon>
    </lineage>
</organism>
<dbReference type="EMBL" id="JAQNDL010000001">
    <property type="protein sequence ID" value="MDC0717080.1"/>
    <property type="molecule type" value="Genomic_DNA"/>
</dbReference>
<gene>
    <name evidence="4" type="ORF">POL25_09265</name>
</gene>
<dbReference type="InterPro" id="IPR050498">
    <property type="entry name" value="Ycf3"/>
</dbReference>
<dbReference type="InterPro" id="IPR011990">
    <property type="entry name" value="TPR-like_helical_dom_sf"/>
</dbReference>
<dbReference type="RefSeq" id="WP_272085566.1">
    <property type="nucleotide sequence ID" value="NZ_JAQNDL010000001.1"/>
</dbReference>
<proteinExistence type="predicted"/>
<evidence type="ECO:0000256" key="3">
    <source>
        <dbReference type="PROSITE-ProRule" id="PRU00339"/>
    </source>
</evidence>
<keyword evidence="1" id="KW-0677">Repeat</keyword>
<accession>A0ABT5DVA7</accession>
<feature type="repeat" description="TPR" evidence="3">
    <location>
        <begin position="183"/>
        <end position="216"/>
    </location>
</feature>
<dbReference type="Proteomes" id="UP001221686">
    <property type="component" value="Unassembled WGS sequence"/>
</dbReference>
<reference evidence="4 5" key="1">
    <citation type="submission" date="2022-11" db="EMBL/GenBank/DDBJ databases">
        <title>Minimal conservation of predation-associated metabolite biosynthetic gene clusters underscores biosynthetic potential of Myxococcota including descriptions for ten novel species: Archangium lansinium sp. nov., Myxococcus landrumus sp. nov., Nannocystis bai.</title>
        <authorList>
            <person name="Ahearne A."/>
            <person name="Stevens C."/>
            <person name="Dowd S."/>
        </authorList>
    </citation>
    <scope>NUCLEOTIDE SEQUENCE [LARGE SCALE GENOMIC DNA]</scope>
    <source>
        <strain evidence="4 5">BB15-2</strain>
    </source>
</reference>
<keyword evidence="2 3" id="KW-0802">TPR repeat</keyword>
<dbReference type="PROSITE" id="PS50005">
    <property type="entry name" value="TPR"/>
    <property type="match status" value="2"/>
</dbReference>
<sequence length="459" mass="50361">MSFKTADEAYAEGERRARAGEVDAALAAFEAAIKLDPRHAGALNYAGWLLTTSLSHRPEAMGQGLDLLRDAVAAAPDTTAALYNFADACVAVGQPAEALVPVEAALQRRPDWAEVWNLRGWLRGVKAGDPRGGLEDLQQALARRAWYGDAYLNRARIFLALGEHAEAESALRLALRCGCYRPAEAHLRLAGLVERRGHLRRAVGHFRRAVELGAADSQQDALGGVVRCGNALLHRGVFFLHADEQVRLATTDRDERRPRPLAAVLLDVRAELARTPDDPNDPRRTMGRMGLMASETCCEGHVLEPRWADQSPPLAIEMLATCFTGERHDALRRLAEDVRRIWLELYDELLAREEPDPEAAALADVERLAGERDHVSALAALRAIDVCDDVHLLRRASVAERLGDRARLHGDPTGAHELYRLAHGDFARHASYATAGGEGMARMLDVNRLNGKLSDLGDR</sequence>
<evidence type="ECO:0000313" key="5">
    <source>
        <dbReference type="Proteomes" id="UP001221686"/>
    </source>
</evidence>
<comment type="caution">
    <text evidence="4">The sequence shown here is derived from an EMBL/GenBank/DDBJ whole genome shotgun (WGS) entry which is preliminary data.</text>
</comment>
<dbReference type="SUPFAM" id="SSF48452">
    <property type="entry name" value="TPR-like"/>
    <property type="match status" value="1"/>
</dbReference>
<keyword evidence="5" id="KW-1185">Reference proteome</keyword>
<dbReference type="PANTHER" id="PTHR44858:SF1">
    <property type="entry name" value="UDP-N-ACETYLGLUCOSAMINE--PEPTIDE N-ACETYLGLUCOSAMINYLTRANSFERASE SPINDLY-RELATED"/>
    <property type="match status" value="1"/>
</dbReference>
<evidence type="ECO:0000313" key="4">
    <source>
        <dbReference type="EMBL" id="MDC0717080.1"/>
    </source>
</evidence>
<dbReference type="PANTHER" id="PTHR44858">
    <property type="entry name" value="TETRATRICOPEPTIDE REPEAT PROTEIN 6"/>
    <property type="match status" value="1"/>
</dbReference>
<dbReference type="SMART" id="SM00028">
    <property type="entry name" value="TPR"/>
    <property type="match status" value="4"/>
</dbReference>
<dbReference type="Pfam" id="PF14559">
    <property type="entry name" value="TPR_19"/>
    <property type="match status" value="2"/>
</dbReference>
<dbReference type="Gene3D" id="1.25.40.10">
    <property type="entry name" value="Tetratricopeptide repeat domain"/>
    <property type="match status" value="2"/>
</dbReference>
<evidence type="ECO:0000256" key="2">
    <source>
        <dbReference type="ARBA" id="ARBA00022803"/>
    </source>
</evidence>
<dbReference type="InterPro" id="IPR019734">
    <property type="entry name" value="TPR_rpt"/>
</dbReference>
<feature type="repeat" description="TPR" evidence="3">
    <location>
        <begin position="6"/>
        <end position="39"/>
    </location>
</feature>
<dbReference type="Pfam" id="PF13432">
    <property type="entry name" value="TPR_16"/>
    <property type="match status" value="1"/>
</dbReference>
<protein>
    <submittedName>
        <fullName evidence="4">Tetratricopeptide repeat protein</fullName>
    </submittedName>
</protein>
<evidence type="ECO:0000256" key="1">
    <source>
        <dbReference type="ARBA" id="ARBA00022737"/>
    </source>
</evidence>
<name>A0ABT5DVA7_9BACT</name>